<dbReference type="InterPro" id="IPR051488">
    <property type="entry name" value="WD_repeat_striatin"/>
</dbReference>
<dbReference type="PROSITE" id="PS50294">
    <property type="entry name" value="WD_REPEATS_REGION"/>
    <property type="match status" value="4"/>
</dbReference>
<feature type="repeat" description="WD" evidence="6">
    <location>
        <begin position="534"/>
        <end position="575"/>
    </location>
</feature>
<protein>
    <recommendedName>
        <fullName evidence="8">Striatin N-terminal domain-containing protein</fullName>
    </recommendedName>
</protein>
<dbReference type="InterPro" id="IPR013258">
    <property type="entry name" value="Striatin_N"/>
</dbReference>
<comment type="caution">
    <text evidence="9">The sequence shown here is derived from an EMBL/GenBank/DDBJ whole genome shotgun (WGS) entry which is preliminary data.</text>
</comment>
<keyword evidence="10" id="KW-1185">Reference proteome</keyword>
<dbReference type="InterPro" id="IPR020472">
    <property type="entry name" value="WD40_PAC1"/>
</dbReference>
<dbReference type="EMBL" id="JADGKB010000027">
    <property type="protein sequence ID" value="KAJ3258439.1"/>
    <property type="molecule type" value="Genomic_DNA"/>
</dbReference>
<dbReference type="SMART" id="SM00175">
    <property type="entry name" value="RAB"/>
    <property type="match status" value="1"/>
</dbReference>
<feature type="region of interest" description="Disordered" evidence="7">
    <location>
        <begin position="208"/>
        <end position="263"/>
    </location>
</feature>
<accession>A0AAD5Y8V2</accession>
<dbReference type="SUPFAM" id="SSF52540">
    <property type="entry name" value="P-loop containing nucleoside triphosphate hydrolases"/>
    <property type="match status" value="1"/>
</dbReference>
<feature type="domain" description="Striatin N-terminal" evidence="8">
    <location>
        <begin position="17"/>
        <end position="88"/>
    </location>
</feature>
<keyword evidence="3" id="KW-0677">Repeat</keyword>
<reference evidence="9" key="1">
    <citation type="submission" date="2020-05" db="EMBL/GenBank/DDBJ databases">
        <title>Phylogenomic resolution of chytrid fungi.</title>
        <authorList>
            <person name="Stajich J.E."/>
            <person name="Amses K."/>
            <person name="Simmons R."/>
            <person name="Seto K."/>
            <person name="Myers J."/>
            <person name="Bonds A."/>
            <person name="Quandt C.A."/>
            <person name="Barry K."/>
            <person name="Liu P."/>
            <person name="Grigoriev I."/>
            <person name="Longcore J.E."/>
            <person name="James T.Y."/>
        </authorList>
    </citation>
    <scope>NUCLEOTIDE SEQUENCE</scope>
    <source>
        <strain evidence="9">PLAUS21</strain>
    </source>
</reference>
<dbReference type="GO" id="GO:0003924">
    <property type="term" value="F:GTPase activity"/>
    <property type="evidence" value="ECO:0007669"/>
    <property type="project" value="InterPro"/>
</dbReference>
<keyword evidence="5" id="KW-0175">Coiled coil</keyword>
<evidence type="ECO:0000256" key="1">
    <source>
        <dbReference type="ARBA" id="ARBA00009616"/>
    </source>
</evidence>
<dbReference type="Gene3D" id="3.40.50.300">
    <property type="entry name" value="P-loop containing nucleotide triphosphate hydrolases"/>
    <property type="match status" value="1"/>
</dbReference>
<dbReference type="PRINTS" id="PR00449">
    <property type="entry name" value="RASTRNSFRMNG"/>
</dbReference>
<dbReference type="InterPro" id="IPR036322">
    <property type="entry name" value="WD40_repeat_dom_sf"/>
</dbReference>
<dbReference type="PANTHER" id="PTHR15653">
    <property type="entry name" value="STRIATIN"/>
    <property type="match status" value="1"/>
</dbReference>
<evidence type="ECO:0000313" key="9">
    <source>
        <dbReference type="EMBL" id="KAJ3258439.1"/>
    </source>
</evidence>
<dbReference type="NCBIfam" id="TIGR00231">
    <property type="entry name" value="small_GTP"/>
    <property type="match status" value="1"/>
</dbReference>
<dbReference type="PANTHER" id="PTHR15653:SF0">
    <property type="entry name" value="CONNECTOR OF KINASE TO AP-1, ISOFORM E"/>
    <property type="match status" value="1"/>
</dbReference>
<dbReference type="SUPFAM" id="SSF50978">
    <property type="entry name" value="WD40 repeat-like"/>
    <property type="match status" value="1"/>
</dbReference>
<feature type="compositionally biased region" description="Polar residues" evidence="7">
    <location>
        <begin position="241"/>
        <end position="263"/>
    </location>
</feature>
<feature type="region of interest" description="Disordered" evidence="7">
    <location>
        <begin position="80"/>
        <end position="117"/>
    </location>
</feature>
<dbReference type="InterPro" id="IPR005225">
    <property type="entry name" value="Small_GTP-bd"/>
</dbReference>
<dbReference type="Pfam" id="PF00071">
    <property type="entry name" value="Ras"/>
    <property type="match status" value="1"/>
</dbReference>
<dbReference type="FunFam" id="3.40.50.300:FF:001447">
    <property type="entry name" value="Ras-related protein Rab-1B"/>
    <property type="match status" value="1"/>
</dbReference>
<dbReference type="Pfam" id="PF08232">
    <property type="entry name" value="Striatin"/>
    <property type="match status" value="1"/>
</dbReference>
<dbReference type="InterPro" id="IPR015943">
    <property type="entry name" value="WD40/YVTN_repeat-like_dom_sf"/>
</dbReference>
<dbReference type="PROSITE" id="PS50082">
    <property type="entry name" value="WD_REPEATS_2"/>
    <property type="match status" value="4"/>
</dbReference>
<evidence type="ECO:0000256" key="6">
    <source>
        <dbReference type="PROSITE-ProRule" id="PRU00221"/>
    </source>
</evidence>
<dbReference type="InterPro" id="IPR027417">
    <property type="entry name" value="P-loop_NTPase"/>
</dbReference>
<gene>
    <name evidence="9" type="ORF">HK103_003561</name>
</gene>
<dbReference type="PRINTS" id="PR00320">
    <property type="entry name" value="GPROTEINBRPT"/>
</dbReference>
<evidence type="ECO:0000313" key="10">
    <source>
        <dbReference type="Proteomes" id="UP001210925"/>
    </source>
</evidence>
<evidence type="ECO:0000256" key="5">
    <source>
        <dbReference type="ARBA" id="ARBA00023054"/>
    </source>
</evidence>
<evidence type="ECO:0000256" key="4">
    <source>
        <dbReference type="ARBA" id="ARBA00022860"/>
    </source>
</evidence>
<sequence>MSESQKPLPNHLKNYSFPGVLHYLQTEWRKFERERNEWEIERSELKAKVAYLEGERRAMDNLKSDLLRRIKMLEYALKQERNKQGEQTISPTPVAPPIIVEEDKPEPPETSTPQANALPQGTLLNFTKGFGHSRSRELLKRFFITNNRKVSNELPSQTMELKKEEMSDHDQEFYKKGTIKRSPFQDESSGMEFGNLPENFDLQSATIKPDRSKKKYGHAKTMSKGSIKLPPSIKKIDTDETMNYTPTGNSPDSPPSDLSTNYGTEVGANYETLAIPNVVKKSQWAAQPSLRGHFDSVRSIAFHPTDLAILSGSEDKTAKLWRISPSAIVDKERDSKTVITFRGHTLAVTSVAISPLDEVCFTASMDATVRIWNIPPLNRPAYSKYGKIVSNLEPSYAVSTLVGHSDAIWEIKPHPATPFLISASADGSLKLWDVNLESSGLKSTFWYNGFTKSSTSQYESPTSVCWGNANTIIGSYKNSIVKSFDIQTGSVSTTFESNKTFDSSIRTQINKIIKHPIEPILITAHEDGKVITTIQGHAGGVSALSISSDGTVLESGGHDGFIKWYDFDSRQVVQELNTFKTKGNEGVWALDHHSDDTYTESYISTIGVDFKIRTIELEGKTVKLQIWDTAGQERFRTITSSYYRGAHGIIVVYDVTDQDTFTNVKQWLQEIDRYASEGVNKLLVGNKSDLVEKKVVEFTTASVFDY</sequence>
<evidence type="ECO:0000256" key="2">
    <source>
        <dbReference type="ARBA" id="ARBA00022574"/>
    </source>
</evidence>
<dbReference type="InterPro" id="IPR001680">
    <property type="entry name" value="WD40_rpt"/>
</dbReference>
<dbReference type="InterPro" id="IPR019775">
    <property type="entry name" value="WD40_repeat_CS"/>
</dbReference>
<keyword evidence="4" id="KW-0112">Calmodulin-binding</keyword>
<feature type="repeat" description="WD" evidence="6">
    <location>
        <begin position="341"/>
        <end position="374"/>
    </location>
</feature>
<evidence type="ECO:0000256" key="3">
    <source>
        <dbReference type="ARBA" id="ARBA00022737"/>
    </source>
</evidence>
<dbReference type="CDD" id="cd00200">
    <property type="entry name" value="WD40"/>
    <property type="match status" value="1"/>
</dbReference>
<dbReference type="Gene3D" id="1.20.5.300">
    <property type="match status" value="1"/>
</dbReference>
<dbReference type="SMART" id="SM00173">
    <property type="entry name" value="RAS"/>
    <property type="match status" value="1"/>
</dbReference>
<dbReference type="GO" id="GO:0005525">
    <property type="term" value="F:GTP binding"/>
    <property type="evidence" value="ECO:0007669"/>
    <property type="project" value="InterPro"/>
</dbReference>
<feature type="repeat" description="WD" evidence="6">
    <location>
        <begin position="290"/>
        <end position="331"/>
    </location>
</feature>
<dbReference type="PROSITE" id="PS00678">
    <property type="entry name" value="WD_REPEATS_1"/>
    <property type="match status" value="2"/>
</dbReference>
<dbReference type="SMART" id="SM00320">
    <property type="entry name" value="WD40"/>
    <property type="match status" value="4"/>
</dbReference>
<dbReference type="Gene3D" id="2.130.10.10">
    <property type="entry name" value="YVTN repeat-like/Quinoprotein amine dehydrogenase"/>
    <property type="match status" value="3"/>
</dbReference>
<keyword evidence="2 6" id="KW-0853">WD repeat</keyword>
<dbReference type="Pfam" id="PF00400">
    <property type="entry name" value="WD40"/>
    <property type="match status" value="4"/>
</dbReference>
<dbReference type="SMART" id="SM00174">
    <property type="entry name" value="RHO"/>
    <property type="match status" value="1"/>
</dbReference>
<proteinExistence type="inferred from homology"/>
<dbReference type="GO" id="GO:0005516">
    <property type="term" value="F:calmodulin binding"/>
    <property type="evidence" value="ECO:0007669"/>
    <property type="project" value="UniProtKB-KW"/>
</dbReference>
<dbReference type="AlphaFoldDB" id="A0AAD5Y8V2"/>
<evidence type="ECO:0000256" key="7">
    <source>
        <dbReference type="SAM" id="MobiDB-lite"/>
    </source>
</evidence>
<dbReference type="InterPro" id="IPR001806">
    <property type="entry name" value="Small_GTPase"/>
</dbReference>
<organism evidence="9 10">
    <name type="scientific">Boothiomyces macroporosus</name>
    <dbReference type="NCBI Taxonomy" id="261099"/>
    <lineage>
        <taxon>Eukaryota</taxon>
        <taxon>Fungi</taxon>
        <taxon>Fungi incertae sedis</taxon>
        <taxon>Chytridiomycota</taxon>
        <taxon>Chytridiomycota incertae sedis</taxon>
        <taxon>Chytridiomycetes</taxon>
        <taxon>Rhizophydiales</taxon>
        <taxon>Terramycetaceae</taxon>
        <taxon>Boothiomyces</taxon>
    </lineage>
</organism>
<dbReference type="PROSITE" id="PS51419">
    <property type="entry name" value="RAB"/>
    <property type="match status" value="1"/>
</dbReference>
<dbReference type="Proteomes" id="UP001210925">
    <property type="component" value="Unassembled WGS sequence"/>
</dbReference>
<evidence type="ECO:0000259" key="8">
    <source>
        <dbReference type="Pfam" id="PF08232"/>
    </source>
</evidence>
<name>A0AAD5Y8V2_9FUNG</name>
<feature type="repeat" description="WD" evidence="6">
    <location>
        <begin position="401"/>
        <end position="435"/>
    </location>
</feature>
<comment type="similarity">
    <text evidence="1">Belongs to the WD repeat striatin family.</text>
</comment>